<reference evidence="2 3" key="1">
    <citation type="submission" date="2019-03" db="EMBL/GenBank/DDBJ databases">
        <title>Flavobacterium LB-D12 sp. nov., isolated from arctic soil.</title>
        <authorList>
            <person name="Chaudhary D.K."/>
        </authorList>
    </citation>
    <scope>NUCLEOTIDE SEQUENCE [LARGE SCALE GENOMIC DNA]</scope>
    <source>
        <strain evidence="2 3">LB-D12</strain>
    </source>
</reference>
<organism evidence="2 3">
    <name type="scientific">Flavobacterium sandaracinum</name>
    <dbReference type="NCBI Taxonomy" id="2541733"/>
    <lineage>
        <taxon>Bacteria</taxon>
        <taxon>Pseudomonadati</taxon>
        <taxon>Bacteroidota</taxon>
        <taxon>Flavobacteriia</taxon>
        <taxon>Flavobacteriales</taxon>
        <taxon>Flavobacteriaceae</taxon>
        <taxon>Flavobacterium</taxon>
    </lineage>
</organism>
<dbReference type="Gene3D" id="3.90.550.10">
    <property type="entry name" value="Spore Coat Polysaccharide Biosynthesis Protein SpsA, Chain A"/>
    <property type="match status" value="1"/>
</dbReference>
<gene>
    <name evidence="2" type="ORF">E0F91_07655</name>
</gene>
<feature type="domain" description="Glycosyltransferase 2-like" evidence="1">
    <location>
        <begin position="8"/>
        <end position="138"/>
    </location>
</feature>
<dbReference type="RefSeq" id="WP_132065707.1">
    <property type="nucleotide sequence ID" value="NZ_SMFN01000007.1"/>
</dbReference>
<dbReference type="SUPFAM" id="SSF53448">
    <property type="entry name" value="Nucleotide-diphospho-sugar transferases"/>
    <property type="match status" value="1"/>
</dbReference>
<proteinExistence type="predicted"/>
<dbReference type="CDD" id="cd00761">
    <property type="entry name" value="Glyco_tranf_GTA_type"/>
    <property type="match status" value="1"/>
</dbReference>
<dbReference type="GO" id="GO:0016758">
    <property type="term" value="F:hexosyltransferase activity"/>
    <property type="evidence" value="ECO:0007669"/>
    <property type="project" value="UniProtKB-ARBA"/>
</dbReference>
<dbReference type="InterPro" id="IPR001173">
    <property type="entry name" value="Glyco_trans_2-like"/>
</dbReference>
<protein>
    <submittedName>
        <fullName evidence="2">Glycosyltransferase family 2 protein</fullName>
    </submittedName>
</protein>
<keyword evidence="3" id="KW-1185">Reference proteome</keyword>
<dbReference type="PANTHER" id="PTHR22916">
    <property type="entry name" value="GLYCOSYLTRANSFERASE"/>
    <property type="match status" value="1"/>
</dbReference>
<dbReference type="AlphaFoldDB" id="A0A4R5D193"/>
<accession>A0A4R5D193</accession>
<dbReference type="EMBL" id="SMFN01000007">
    <property type="protein sequence ID" value="TDE04764.1"/>
    <property type="molecule type" value="Genomic_DNA"/>
</dbReference>
<evidence type="ECO:0000259" key="1">
    <source>
        <dbReference type="Pfam" id="PF00535"/>
    </source>
</evidence>
<evidence type="ECO:0000313" key="3">
    <source>
        <dbReference type="Proteomes" id="UP000294644"/>
    </source>
</evidence>
<dbReference type="Proteomes" id="UP000294644">
    <property type="component" value="Unassembled WGS sequence"/>
</dbReference>
<evidence type="ECO:0000313" key="2">
    <source>
        <dbReference type="EMBL" id="TDE04764.1"/>
    </source>
</evidence>
<dbReference type="Pfam" id="PF00535">
    <property type="entry name" value="Glycos_transf_2"/>
    <property type="match status" value="1"/>
</dbReference>
<dbReference type="PANTHER" id="PTHR22916:SF3">
    <property type="entry name" value="UDP-GLCNAC:BETAGAL BETA-1,3-N-ACETYLGLUCOSAMINYLTRANSFERASE-LIKE PROTEIN 1"/>
    <property type="match status" value="1"/>
</dbReference>
<sequence>MSNNYLISICIPSYNRPEELGRLLESIDSEKKELIQIVICEDKSPKRDDIGIVVDNYKKQTTYDVKYLENLQNLGYDKNLRELFQHADGEYVLFMGDDDMFIPKALDNYIVFLNQHKDCGYILRSYRNIYKDGSTEYFKYYKSNTKFDAGVNTYIELFDKSVFISGFCIKREYSLPFMTDELDGSLLFQLYLLAEVCIRYPSAYCEIPLTQAVVGNSVPMFGSSEAEKGLYTPGSITIENSINFLKMYFKVIKYVDKNNGINSLDTIQKNMSKYSYPSIAIQWEKGRKEYKKYVCELRKIGMDKSIYFEIYNIGLLLFGKKICDNLIRFIKRILGRRPKL</sequence>
<comment type="caution">
    <text evidence="2">The sequence shown here is derived from an EMBL/GenBank/DDBJ whole genome shotgun (WGS) entry which is preliminary data.</text>
</comment>
<keyword evidence="2" id="KW-0808">Transferase</keyword>
<dbReference type="InterPro" id="IPR029044">
    <property type="entry name" value="Nucleotide-diphossugar_trans"/>
</dbReference>
<name>A0A4R5D193_9FLAO</name>
<dbReference type="OrthoDB" id="9802649at2"/>